<dbReference type="SUPFAM" id="SSF48452">
    <property type="entry name" value="TPR-like"/>
    <property type="match status" value="2"/>
</dbReference>
<dbReference type="GO" id="GO:0030150">
    <property type="term" value="P:protein import into mitochondrial matrix"/>
    <property type="evidence" value="ECO:0007669"/>
    <property type="project" value="TreeGrafter"/>
</dbReference>
<dbReference type="PANTHER" id="PTHR46208:SF1">
    <property type="entry name" value="MITOCHONDRIAL IMPORT RECEPTOR SUBUNIT TOM70"/>
    <property type="match status" value="1"/>
</dbReference>
<reference evidence="10" key="1">
    <citation type="submission" date="2016-01" db="EMBL/GenBank/DDBJ databases">
        <authorList>
            <person name="Peeters C."/>
        </authorList>
    </citation>
    <scope>NUCLEOTIDE SEQUENCE [LARGE SCALE GENOMIC DNA]</scope>
    <source>
        <strain evidence="10">LMG 29323</strain>
    </source>
</reference>
<evidence type="ECO:0000256" key="5">
    <source>
        <dbReference type="ARBA" id="ARBA00022989"/>
    </source>
</evidence>
<dbReference type="Proteomes" id="UP000054911">
    <property type="component" value="Unassembled WGS sequence"/>
</dbReference>
<dbReference type="Pfam" id="PF13432">
    <property type="entry name" value="TPR_16"/>
    <property type="match status" value="1"/>
</dbReference>
<gene>
    <name evidence="10" type="ORF">AWB80_00123</name>
</gene>
<evidence type="ECO:0000256" key="6">
    <source>
        <dbReference type="ARBA" id="ARBA00023136"/>
    </source>
</evidence>
<evidence type="ECO:0000256" key="8">
    <source>
        <dbReference type="PROSITE-ProRule" id="PRU00339"/>
    </source>
</evidence>
<evidence type="ECO:0000256" key="1">
    <source>
        <dbReference type="ARBA" id="ARBA00004167"/>
    </source>
</evidence>
<evidence type="ECO:0000256" key="2">
    <source>
        <dbReference type="ARBA" id="ARBA00022692"/>
    </source>
</evidence>
<keyword evidence="6" id="KW-0472">Membrane</keyword>
<dbReference type="GO" id="GO:0016020">
    <property type="term" value="C:membrane"/>
    <property type="evidence" value="ECO:0007669"/>
    <property type="project" value="UniProtKB-SubCell"/>
</dbReference>
<dbReference type="RefSeq" id="WP_061172707.1">
    <property type="nucleotide sequence ID" value="NZ_FCOE02000001.1"/>
</dbReference>
<sequence length="619" mass="67817">MNSFVMKLFAKRHAGLAHSFAVPMSRIAGAVALAMAALAFAPAHAQAPNASPVPSEDDQSDAQSAADLLTAPVSGAESQDLPNVAMSSQIVFQVLAAEVALQRGQPAPAYQTYLSLARDTHDPRFAQRATEIAIAAQSPNDALTSAQLWQQFAPHSERAAQLSASLLIVSGKPDDAKPTLERELAKVSPEQRGEAILSLQSLLARGPNRVGGLNVLKDLTKNDQDRPEVQLALARQQLIADDQPGAKASLEKALQLKPDYLPAALTLARMGPEERKEGIASFEKYLDKNPKSHDARLALAQLYLSSDRLDDAQKQFEIMRKNDPKDLTPLMALALINIQKKQFDKAQDFLNLYAKTAESTPGADPGQAYIYLAQLALEQKNEAAASQWLDKIPRTSQQYLPAQITRAQLLAKQGKVDDARALLGSLQSSDPRDLALLARTDSAILFEAHRYKEAEANLAKAVAAFPDDPDLIYDYAMAAEKNGHYDVMETQLRTLMRTQPNNPQAYNALGYSLVDRNQRLDEAVKLIEKAVSLAPNDAFIMDSLGWARFRQGNSAEAEKILKNAYTLQPNAEIGAHLGEVQWKSGQQDQARDTWRQALKLEPDNDTLVKTLKRLQVNDL</sequence>
<keyword evidence="5" id="KW-1133">Transmembrane helix</keyword>
<organism evidence="10 11">
    <name type="scientific">Caballeronia pedi</name>
    <dbReference type="NCBI Taxonomy" id="1777141"/>
    <lineage>
        <taxon>Bacteria</taxon>
        <taxon>Pseudomonadati</taxon>
        <taxon>Pseudomonadota</taxon>
        <taxon>Betaproteobacteria</taxon>
        <taxon>Burkholderiales</taxon>
        <taxon>Burkholderiaceae</taxon>
        <taxon>Caballeronia</taxon>
    </lineage>
</organism>
<dbReference type="Gene3D" id="1.25.40.10">
    <property type="entry name" value="Tetratricopeptide repeat domain"/>
    <property type="match status" value="2"/>
</dbReference>
<comment type="similarity">
    <text evidence="7">Belongs to the Tom70 family.</text>
</comment>
<dbReference type="SMART" id="SM00028">
    <property type="entry name" value="TPR"/>
    <property type="match status" value="7"/>
</dbReference>
<dbReference type="GO" id="GO:0042802">
    <property type="term" value="F:identical protein binding"/>
    <property type="evidence" value="ECO:0007669"/>
    <property type="project" value="InterPro"/>
</dbReference>
<dbReference type="AlphaFoldDB" id="A0A157Z2Q9"/>
<keyword evidence="3" id="KW-0677">Repeat</keyword>
<feature type="signal peptide" evidence="9">
    <location>
        <begin position="1"/>
        <end position="45"/>
    </location>
</feature>
<evidence type="ECO:0000256" key="4">
    <source>
        <dbReference type="ARBA" id="ARBA00022803"/>
    </source>
</evidence>
<keyword evidence="2" id="KW-0812">Transmembrane</keyword>
<evidence type="ECO:0000256" key="7">
    <source>
        <dbReference type="ARBA" id="ARBA00038030"/>
    </source>
</evidence>
<evidence type="ECO:0000313" key="10">
    <source>
        <dbReference type="EMBL" id="SAK39772.1"/>
    </source>
</evidence>
<feature type="repeat" description="TPR" evidence="8">
    <location>
        <begin position="571"/>
        <end position="604"/>
    </location>
</feature>
<keyword evidence="4 8" id="KW-0802">TPR repeat</keyword>
<evidence type="ECO:0000256" key="9">
    <source>
        <dbReference type="SAM" id="SignalP"/>
    </source>
</evidence>
<dbReference type="EMBL" id="FCOE02000001">
    <property type="protein sequence ID" value="SAK39772.1"/>
    <property type="molecule type" value="Genomic_DNA"/>
</dbReference>
<evidence type="ECO:0000256" key="3">
    <source>
        <dbReference type="ARBA" id="ARBA00022737"/>
    </source>
</evidence>
<dbReference type="Pfam" id="PF07721">
    <property type="entry name" value="TPR_4"/>
    <property type="match status" value="1"/>
</dbReference>
<proteinExistence type="inferred from homology"/>
<feature type="chain" id="PRO_5007618811" evidence="9">
    <location>
        <begin position="46"/>
        <end position="619"/>
    </location>
</feature>
<dbReference type="Pfam" id="PF14559">
    <property type="entry name" value="TPR_19"/>
    <property type="match status" value="2"/>
</dbReference>
<comment type="caution">
    <text evidence="10">The sequence shown here is derived from an EMBL/GenBank/DDBJ whole genome shotgun (WGS) entry which is preliminary data.</text>
</comment>
<evidence type="ECO:0000313" key="11">
    <source>
        <dbReference type="Proteomes" id="UP000054911"/>
    </source>
</evidence>
<dbReference type="InterPro" id="IPR011990">
    <property type="entry name" value="TPR-like_helical_dom_sf"/>
</dbReference>
<dbReference type="OrthoDB" id="9766710at2"/>
<keyword evidence="11" id="KW-1185">Reference proteome</keyword>
<dbReference type="GO" id="GO:0008320">
    <property type="term" value="F:protein transmembrane transporter activity"/>
    <property type="evidence" value="ECO:0007669"/>
    <property type="project" value="TreeGrafter"/>
</dbReference>
<dbReference type="STRING" id="1777141.AWB80_00123"/>
<name>A0A157Z2Q9_9BURK</name>
<dbReference type="GO" id="GO:0030943">
    <property type="term" value="F:mitochondrion targeting sequence binding"/>
    <property type="evidence" value="ECO:0007669"/>
    <property type="project" value="TreeGrafter"/>
</dbReference>
<comment type="subcellular location">
    <subcellularLocation>
        <location evidence="1">Membrane</location>
        <topology evidence="1">Single-pass membrane protein</topology>
    </subcellularLocation>
</comment>
<dbReference type="PROSITE" id="PS50005">
    <property type="entry name" value="TPR"/>
    <property type="match status" value="1"/>
</dbReference>
<keyword evidence="9" id="KW-0732">Signal</keyword>
<dbReference type="PANTHER" id="PTHR46208">
    <property type="entry name" value="MITOCHONDRIAL IMPORT RECEPTOR SUBUNIT TOM70"/>
    <property type="match status" value="1"/>
</dbReference>
<protein>
    <submittedName>
        <fullName evidence="10">TPR repeat-containing protein</fullName>
    </submittedName>
</protein>
<dbReference type="InterPro" id="IPR011717">
    <property type="entry name" value="TPR-4"/>
</dbReference>
<accession>A0A157Z2Q9</accession>
<dbReference type="InterPro" id="IPR019734">
    <property type="entry name" value="TPR_rpt"/>
</dbReference>